<evidence type="ECO:0000313" key="1">
    <source>
        <dbReference type="EMBL" id="EFU34196.1"/>
    </source>
</evidence>
<gene>
    <name evidence="1" type="ORF">HMPREF9350_03879</name>
</gene>
<dbReference type="AlphaFoldDB" id="A0AAN3M7P8"/>
<dbReference type="Proteomes" id="UP000005056">
    <property type="component" value="Unassembled WGS sequence"/>
</dbReference>
<dbReference type="EMBL" id="ADWQ01000019">
    <property type="protein sequence ID" value="EFU34196.1"/>
    <property type="molecule type" value="Genomic_DNA"/>
</dbReference>
<accession>A0AAN3M7P8</accession>
<comment type="caution">
    <text evidence="1">The sequence shown here is derived from an EMBL/GenBank/DDBJ whole genome shotgun (WGS) entry which is preliminary data.</text>
</comment>
<protein>
    <submittedName>
        <fullName evidence="1">Uncharacterized protein</fullName>
    </submittedName>
</protein>
<organism evidence="1 2">
    <name type="scientific">Escherichia coli MS 85-1</name>
    <dbReference type="NCBI Taxonomy" id="679202"/>
    <lineage>
        <taxon>Bacteria</taxon>
        <taxon>Pseudomonadati</taxon>
        <taxon>Pseudomonadota</taxon>
        <taxon>Gammaproteobacteria</taxon>
        <taxon>Enterobacterales</taxon>
        <taxon>Enterobacteriaceae</taxon>
        <taxon>Escherichia</taxon>
    </lineage>
</organism>
<reference evidence="1 2" key="1">
    <citation type="submission" date="2010-09" db="EMBL/GenBank/DDBJ databases">
        <authorList>
            <person name="Weinstock G."/>
            <person name="Sodergren E."/>
            <person name="Clifton S."/>
            <person name="Fulton L."/>
            <person name="Fulton B."/>
            <person name="Courtney L."/>
            <person name="Fronick C."/>
            <person name="Harrison M."/>
            <person name="Strong C."/>
            <person name="Farmer C."/>
            <person name="Delahaunty K."/>
            <person name="Markovic C."/>
            <person name="Hall O."/>
            <person name="Minx P."/>
            <person name="Tomlinson C."/>
            <person name="Mitreva M."/>
            <person name="Hou S."/>
            <person name="Chen J."/>
            <person name="Wollam A."/>
            <person name="Pepin K.H."/>
            <person name="Johnson M."/>
            <person name="Bhonagiri V."/>
            <person name="Zhang X."/>
            <person name="Suruliraj S."/>
            <person name="Warren W."/>
            <person name="Chinwalla A."/>
            <person name="Mardis E.R."/>
            <person name="Wilson R.K."/>
        </authorList>
    </citation>
    <scope>NUCLEOTIDE SEQUENCE [LARGE SCALE GENOMIC DNA]</scope>
    <source>
        <strain evidence="1 2">MS 85-1</strain>
    </source>
</reference>
<proteinExistence type="predicted"/>
<name>A0AAN3M7P8_ECOLX</name>
<sequence>MQKRVEKHARSWIRKLVIASVRKNVVVMRRAAAQRAETPRQAAKARTHQKIHVLAVKPLFHWA</sequence>
<evidence type="ECO:0000313" key="2">
    <source>
        <dbReference type="Proteomes" id="UP000005056"/>
    </source>
</evidence>